<dbReference type="GeneID" id="36562847"/>
<comment type="cofactor">
    <cofactor evidence="1 7">
        <name>heme</name>
        <dbReference type="ChEBI" id="CHEBI:30413"/>
    </cofactor>
</comment>
<feature type="binding site" description="axial binding residue" evidence="7">
    <location>
        <position position="437"/>
    </location>
    <ligand>
        <name>heme</name>
        <dbReference type="ChEBI" id="CHEBI:30413"/>
    </ligand>
    <ligandPart>
        <name>Fe</name>
        <dbReference type="ChEBI" id="CHEBI:18248"/>
    </ligandPart>
</feature>
<evidence type="ECO:0000256" key="2">
    <source>
        <dbReference type="ARBA" id="ARBA00010617"/>
    </source>
</evidence>
<evidence type="ECO:0000313" key="8">
    <source>
        <dbReference type="EMBL" id="PLB44553.1"/>
    </source>
</evidence>
<evidence type="ECO:0000313" key="9">
    <source>
        <dbReference type="Proteomes" id="UP000234275"/>
    </source>
</evidence>
<dbReference type="InterPro" id="IPR002401">
    <property type="entry name" value="Cyt_P450_E_grp-I"/>
</dbReference>
<evidence type="ECO:0000256" key="5">
    <source>
        <dbReference type="ARBA" id="ARBA00023004"/>
    </source>
</evidence>
<dbReference type="PRINTS" id="PR00463">
    <property type="entry name" value="EP450I"/>
</dbReference>
<reference evidence="8 9" key="1">
    <citation type="submission" date="2016-12" db="EMBL/GenBank/DDBJ databases">
        <title>The genomes of Aspergillus section Nigri reveals drivers in fungal speciation.</title>
        <authorList>
            <consortium name="DOE Joint Genome Institute"/>
            <person name="Vesth T.C."/>
            <person name="Nybo J."/>
            <person name="Theobald S."/>
            <person name="Brandl J."/>
            <person name="Frisvad J.C."/>
            <person name="Nielsen K.F."/>
            <person name="Lyhne E.K."/>
            <person name="Kogle M.E."/>
            <person name="Kuo A."/>
            <person name="Riley R."/>
            <person name="Clum A."/>
            <person name="Nolan M."/>
            <person name="Lipzen A."/>
            <person name="Salamov A."/>
            <person name="Henrissat B."/>
            <person name="Wiebenga A."/>
            <person name="De Vries R.P."/>
            <person name="Grigoriev I.V."/>
            <person name="Mortensen U.H."/>
            <person name="Andersen M.R."/>
            <person name="Baker S.E."/>
        </authorList>
    </citation>
    <scope>NUCLEOTIDE SEQUENCE [LARGE SCALE GENOMIC DNA]</scope>
    <source>
        <strain evidence="8 9">IBT 23096</strain>
    </source>
</reference>
<dbReference type="InterPro" id="IPR001128">
    <property type="entry name" value="Cyt_P450"/>
</dbReference>
<gene>
    <name evidence="8" type="ORF">P170DRAFT_513718</name>
</gene>
<evidence type="ECO:0000256" key="1">
    <source>
        <dbReference type="ARBA" id="ARBA00001971"/>
    </source>
</evidence>
<keyword evidence="9" id="KW-1185">Reference proteome</keyword>
<dbReference type="Proteomes" id="UP000234275">
    <property type="component" value="Unassembled WGS sequence"/>
</dbReference>
<dbReference type="PANTHER" id="PTHR24305">
    <property type="entry name" value="CYTOCHROME P450"/>
    <property type="match status" value="1"/>
</dbReference>
<dbReference type="STRING" id="1392250.A0A2I2FV85"/>
<dbReference type="VEuPathDB" id="FungiDB:P170DRAFT_513718"/>
<keyword evidence="4" id="KW-0560">Oxidoreductase</keyword>
<dbReference type="GO" id="GO:0005506">
    <property type="term" value="F:iron ion binding"/>
    <property type="evidence" value="ECO:0007669"/>
    <property type="project" value="InterPro"/>
</dbReference>
<dbReference type="SUPFAM" id="SSF48264">
    <property type="entry name" value="Cytochrome P450"/>
    <property type="match status" value="1"/>
</dbReference>
<keyword evidence="7" id="KW-0349">Heme</keyword>
<name>A0A2I2FV85_9EURO</name>
<evidence type="ECO:0000256" key="7">
    <source>
        <dbReference type="PIRSR" id="PIRSR602401-1"/>
    </source>
</evidence>
<dbReference type="InterPro" id="IPR036396">
    <property type="entry name" value="Cyt_P450_sf"/>
</dbReference>
<dbReference type="PRINTS" id="PR00385">
    <property type="entry name" value="P450"/>
</dbReference>
<dbReference type="RefSeq" id="XP_024699855.1">
    <property type="nucleotide sequence ID" value="XM_024855141.1"/>
</dbReference>
<comment type="similarity">
    <text evidence="2">Belongs to the cytochrome P450 family.</text>
</comment>
<comment type="caution">
    <text evidence="8">The sequence shown here is derived from an EMBL/GenBank/DDBJ whole genome shotgun (WGS) entry which is preliminary data.</text>
</comment>
<keyword evidence="3 7" id="KW-0479">Metal-binding</keyword>
<dbReference type="CDD" id="cd11060">
    <property type="entry name" value="CYP57A1-like"/>
    <property type="match status" value="1"/>
</dbReference>
<keyword evidence="5 7" id="KW-0408">Iron</keyword>
<evidence type="ECO:0000256" key="4">
    <source>
        <dbReference type="ARBA" id="ARBA00023002"/>
    </source>
</evidence>
<dbReference type="GO" id="GO:0016705">
    <property type="term" value="F:oxidoreductase activity, acting on paired donors, with incorporation or reduction of molecular oxygen"/>
    <property type="evidence" value="ECO:0007669"/>
    <property type="project" value="InterPro"/>
</dbReference>
<organism evidence="8 9">
    <name type="scientific">Aspergillus steynii IBT 23096</name>
    <dbReference type="NCBI Taxonomy" id="1392250"/>
    <lineage>
        <taxon>Eukaryota</taxon>
        <taxon>Fungi</taxon>
        <taxon>Dikarya</taxon>
        <taxon>Ascomycota</taxon>
        <taxon>Pezizomycotina</taxon>
        <taxon>Eurotiomycetes</taxon>
        <taxon>Eurotiomycetidae</taxon>
        <taxon>Eurotiales</taxon>
        <taxon>Aspergillaceae</taxon>
        <taxon>Aspergillus</taxon>
        <taxon>Aspergillus subgen. Circumdati</taxon>
    </lineage>
</organism>
<dbReference type="AlphaFoldDB" id="A0A2I2FV85"/>
<dbReference type="GO" id="GO:0004497">
    <property type="term" value="F:monooxygenase activity"/>
    <property type="evidence" value="ECO:0007669"/>
    <property type="project" value="UniProtKB-KW"/>
</dbReference>
<dbReference type="PANTHER" id="PTHR24305:SF232">
    <property type="entry name" value="P450, PUTATIVE (EUROFUNG)-RELATED"/>
    <property type="match status" value="1"/>
</dbReference>
<dbReference type="Pfam" id="PF00067">
    <property type="entry name" value="p450"/>
    <property type="match status" value="1"/>
</dbReference>
<sequence>MTAILLEKAQAALPYLLVVVIGFLLKRKYAPSIAHIKGPWLASVSTIWQIWHTAKGDIEYAVRREHQKHGDFVRISHNEVSCSHPDSIAAILAPPYRKGEWYQALAVPDKYHQTPMSECDPKRHRERSSITASSYSLSYLIKSESRVDTCIEELRTQMQTLARSNQPFAFDDWLNFVAFDVIGELTFSQRLGFVRTGKDIDNSIGSMRFLMLYQAVMGYMYWLHPLVLHSPFAGYFGLKPHAHIFETVSAAVEKRKGKAGLKNDMVSQWISNHQKWPERMEEREILAVAGMTTIAGSETMTGALASFFYFLLKNPECMERLKGELRSAHRAGQLSPVVQHEEAKQLPYLQACIKESLRYFAPVPFGLPRIAPAEGIKLGDHFFESGTILSVNPFVIQRDRRYFGDDAEVFNPDRWMRPEAASYEKYLITFGTGYNGCPGKQFAYAEIGKVTATLLRDFDFEFDKPDTEWEHRSHFTIAQKNWPVRIRQTEL</sequence>
<dbReference type="Gene3D" id="1.10.630.10">
    <property type="entry name" value="Cytochrome P450"/>
    <property type="match status" value="1"/>
</dbReference>
<keyword evidence="6" id="KW-0503">Monooxygenase</keyword>
<accession>A0A2I2FV85</accession>
<dbReference type="InterPro" id="IPR050121">
    <property type="entry name" value="Cytochrome_P450_monoxygenase"/>
</dbReference>
<protein>
    <submittedName>
        <fullName evidence="8">Cytochrome P450</fullName>
    </submittedName>
</protein>
<proteinExistence type="inferred from homology"/>
<evidence type="ECO:0000256" key="3">
    <source>
        <dbReference type="ARBA" id="ARBA00022723"/>
    </source>
</evidence>
<dbReference type="GO" id="GO:0020037">
    <property type="term" value="F:heme binding"/>
    <property type="evidence" value="ECO:0007669"/>
    <property type="project" value="InterPro"/>
</dbReference>
<dbReference type="EMBL" id="MSFO01000009">
    <property type="protein sequence ID" value="PLB44553.1"/>
    <property type="molecule type" value="Genomic_DNA"/>
</dbReference>
<evidence type="ECO:0000256" key="6">
    <source>
        <dbReference type="ARBA" id="ARBA00023033"/>
    </source>
</evidence>
<dbReference type="OrthoDB" id="3934656at2759"/>